<dbReference type="SMART" id="SM00220">
    <property type="entry name" value="S_TKc"/>
    <property type="match status" value="1"/>
</dbReference>
<feature type="compositionally biased region" description="Basic and acidic residues" evidence="8">
    <location>
        <begin position="1254"/>
        <end position="1268"/>
    </location>
</feature>
<feature type="region of interest" description="Disordered" evidence="8">
    <location>
        <begin position="60"/>
        <end position="127"/>
    </location>
</feature>
<feature type="region of interest" description="Disordered" evidence="8">
    <location>
        <begin position="1647"/>
        <end position="1683"/>
    </location>
</feature>
<feature type="region of interest" description="Disordered" evidence="8">
    <location>
        <begin position="1906"/>
        <end position="1936"/>
    </location>
</feature>
<feature type="compositionally biased region" description="Polar residues" evidence="8">
    <location>
        <begin position="1192"/>
        <end position="1230"/>
    </location>
</feature>
<feature type="compositionally biased region" description="Polar residues" evidence="8">
    <location>
        <begin position="2853"/>
        <end position="2864"/>
    </location>
</feature>
<feature type="compositionally biased region" description="Polar residues" evidence="8">
    <location>
        <begin position="2293"/>
        <end position="2311"/>
    </location>
</feature>
<feature type="region of interest" description="Disordered" evidence="8">
    <location>
        <begin position="2291"/>
        <end position="2376"/>
    </location>
</feature>
<dbReference type="InterPro" id="IPR050108">
    <property type="entry name" value="CDK"/>
</dbReference>
<feature type="compositionally biased region" description="Low complexity" evidence="8">
    <location>
        <begin position="518"/>
        <end position="531"/>
    </location>
</feature>
<feature type="region of interest" description="Disordered" evidence="8">
    <location>
        <begin position="221"/>
        <end position="361"/>
    </location>
</feature>
<dbReference type="Proteomes" id="UP000244811">
    <property type="component" value="Chromosome 1"/>
</dbReference>
<dbReference type="PANTHER" id="PTHR24056">
    <property type="entry name" value="CELL DIVISION PROTEIN KINASE"/>
    <property type="match status" value="1"/>
</dbReference>
<feature type="compositionally biased region" description="Low complexity" evidence="8">
    <location>
        <begin position="2328"/>
        <end position="2340"/>
    </location>
</feature>
<feature type="compositionally biased region" description="Basic and acidic residues" evidence="8">
    <location>
        <begin position="321"/>
        <end position="330"/>
    </location>
</feature>
<feature type="region of interest" description="Disordered" evidence="8">
    <location>
        <begin position="2210"/>
        <end position="2242"/>
    </location>
</feature>
<feature type="compositionally biased region" description="Basic and acidic residues" evidence="8">
    <location>
        <begin position="900"/>
        <end position="914"/>
    </location>
</feature>
<feature type="compositionally biased region" description="Low complexity" evidence="8">
    <location>
        <begin position="600"/>
        <end position="613"/>
    </location>
</feature>
<keyword evidence="3" id="KW-0067">ATP-binding</keyword>
<dbReference type="InterPro" id="IPR000719">
    <property type="entry name" value="Prot_kinase_dom"/>
</dbReference>
<feature type="compositionally biased region" description="Low complexity" evidence="8">
    <location>
        <begin position="2825"/>
        <end position="2852"/>
    </location>
</feature>
<protein>
    <recommendedName>
        <fullName evidence="5">Cyclin-dependent kinase 2 homolog</fullName>
    </recommendedName>
    <alternativeName>
        <fullName evidence="6">Cell division control protein 2 homolog</fullName>
    </alternativeName>
    <alternativeName>
        <fullName evidence="7">cdc2-related kinase 2</fullName>
    </alternativeName>
</protein>
<dbReference type="Gene3D" id="1.10.510.10">
    <property type="entry name" value="Transferase(Phosphotransferase) domain 1"/>
    <property type="match status" value="2"/>
</dbReference>
<evidence type="ECO:0000313" key="10">
    <source>
        <dbReference type="EMBL" id="UKK00552.2"/>
    </source>
</evidence>
<feature type="compositionally biased region" description="Polar residues" evidence="8">
    <location>
        <begin position="536"/>
        <end position="545"/>
    </location>
</feature>
<name>A0A976MA78_THEOR</name>
<feature type="region of interest" description="Disordered" evidence="8">
    <location>
        <begin position="2821"/>
        <end position="2874"/>
    </location>
</feature>
<feature type="compositionally biased region" description="Polar residues" evidence="8">
    <location>
        <begin position="1239"/>
        <end position="1253"/>
    </location>
</feature>
<evidence type="ECO:0000256" key="4">
    <source>
        <dbReference type="ARBA" id="ARBA00038543"/>
    </source>
</evidence>
<feature type="region of interest" description="Disordered" evidence="8">
    <location>
        <begin position="2962"/>
        <end position="2985"/>
    </location>
</feature>
<evidence type="ECO:0000313" key="11">
    <source>
        <dbReference type="Proteomes" id="UP000244811"/>
    </source>
</evidence>
<feature type="compositionally biased region" description="Low complexity" evidence="8">
    <location>
        <begin position="878"/>
        <end position="887"/>
    </location>
</feature>
<evidence type="ECO:0000256" key="1">
    <source>
        <dbReference type="ARBA" id="ARBA00006485"/>
    </source>
</evidence>
<dbReference type="PROSITE" id="PS50011">
    <property type="entry name" value="PROTEIN_KINASE_DOM"/>
    <property type="match status" value="1"/>
</dbReference>
<sequence>MKDLPSSCFRSRKGAARKNNKCKIAASEFRECEVEVPLENVPRICSSGTVVNKFSVPKTATSVPCGEKETRPSSIRQSKAGKSKVDPDRREEAGYRDSQGADVCKKDERSEVVAPKTTSTGGSVSYRDNLESSVYSAAVNKDGKLGDKLEIYQNVEEVVELYSREDRPVSYSKLDDMYNIEQVGDFDAYTKSKKYSNLEFTNLSYRPKSDKDVPKIEDVISLYSKGSNIQKRKDSSRSSSSSSQKGIQKQGSLVDRTIKRPETLQDKGGETEASSQGHSVPGTKPPAGKSPPKTRTARKSQDTASAESATQSATSFSSTINEKRGRDETKSSSTTSKQAKRKKRGNNWYKSKNKTKTEQEELVGWTKQTNKPVLYEHNLMDERVERERSVSTGASGSKVRPQRYGSFTKTVYDCGGYIQIKYDDELYKYTEARGMQPEGSFGSTIRHSSMEEGTAGNEEPTITDVFRQNFHLYNDRQLINDFNSKYFLENYCLQYNPVTFLTEKPSMSDYRGDHTGMDSSNDDSNNYSSSSERTDNQYSSSSYDQESGEQDSESNERMDSDPSSSSNGGVYAQNTYSSEFGQGNNQSGHQYGVDQRSRSHSQSQSHGQTGTRGYVVSNNKVHELLRRYVGKLDETPEMSTTESLSRVLTIPETYLETAEHVDIEDLETLRHMEIDLLKSYKKVLSKARELLKKDSELKEKYSRKISEAERMRTDPSKTKFVEPNIETVDLVTYVLSVANMKKRRKKTGLSGKGFNKGHGKQIVNEGRPQNMGMMRVGHGKGDSPAPGVGSSAESALVIGSKHNFGAEGAPGERRGHTDHPGRESFCQEEGHGVSREYLDHPEMMKPYDFTQTRIWLYNEYERMEKQDFMNFIRDMDETTNTTSSSDSIEYSNTLMMSNGHSEEKKERQSREKEEPYRDVLLGDFKNFYYRDERRKNEGTDLRHEDLRHEDLSQMMEEMAEEQQHTAIETILDAQHDPVTETIVDDPHHNDPSRETMVDLQNDTVMEALDDSQDPVLEGLEDAQQEAVYSQREVAMEGMEYMEQAPATESFDDQNQEVVIESLHDYQQDPIIETLNDSHHNLVIENMGYIQLDPDVEDVGDSQNERLPEQIIDLQQEQAMENVPDLEQQVVYTQQDPVIEETPHSQNGPVIESLDDLNQEVVIEAMPDSQADPTMELLDGSRQDVVIEAIVDSQQDGAMVDSQNDGPLVDSQNDGPLVDSQQEGVDSQNDGQMVDMQQEGVDSQQEMLEQQSPEAQKEERGSGKQDETAKSVLYKRRFNKEFRIKKNQRQKSSISLIKTFNINSKNQVSTPVASSLASSVNASSLLTNSLNNSLSVGNNGTAGTNNIGAVSTSVPITLGASSVNVTGLSIASPKLANFGTTGVGSSGVSGGSLVASNAGLGNGNAMNLNSVSSAMVSANMDKREEDEDDMMNISTPKNKKFTNVNLKCLEIIRSNSDKLVRTINCTFINKRSKNHMPSNLNKDKDNKRNILLNPTNCVNREDEGRMLMERSKRKRSIGDNWVSEMWNDNINVITCKKMKLGHGSFSTVSLAILRIIQPYTPNHDNTSVSNGVKNLGNSRSGSEKRNVEVGTAGDGGSNARIVDVTNSMPCNGVGSSGVCVGNTNNATGVGNTGTGNIGAPNSATVANANSATGTGGNTTSNTSTGNTGTTANSDFNCAEDSSNSESDMLGTVMVKRNTEPEAKDGDRKRLLYECAIKNISDNYGELSRYQYIREKEMMLHYNQHVLKPISYRILYSPNNEKIYQLLLPRAKGDLLTMLNKLIIYRTNLMYNLLYASTASSKVNGKDMVDSASRMIKSPIYANARNIMSGIDGINARGVKGSMDGISSGVGKGVKYSNEGTCVSKRVKASMDSGNAGIIRGSKSGNMENGNGVNRGVIESVDKSGKGLMEGGMKNDKSTKHGNEASGNNGKSAVEGSPDKDINLDEFMKKAMDGTNRLYGLFEVEIKYLLIQIISGLAFIHMCFQGNILRHTDIKLTNILVFCEEEDRHKPLKWHLNLADFGCSALIKPNQYFNQIQHLYSTLNGLSTSSYAYRSSSAKESVYREGLYMERNREESSWEKYMKEWHDQLHHQLLSYNIGTLRYNSPESLLYDQYLNKRMNNNSQLLNILYQDVVSAPARIDVVQGDESSEVSSCSHRAQKEMETKSYTDSVNRWERNGLRSPVTRQFGLALEPRSPTTQYGRMRAMRSPYYRHSNSQEDNASQSSRHASQSDAVRSPQVSRSVEHRSNVYYQDGQSALTPKAGLALLEPKEGRQPGSTQRQTLSVERQVDLAQLPMSTENQLHSVKSVSTEKQVGSAPPVLASTPTNREQPTPTNRQQQQPTASPVEPGTLLPESQSAPAEETGLEKQVEEPDTNVPMKETTLDGIKYIRVDSKSDMWSLGIILSELIKYSIKDDGKVMEQLKNNNKLDTFSTFINSKSLNVELGEKMMRNRSKEIKNRLYNRLGNGVFYNRLSSHLNTRKKSKKQFLNNPSYMNKDNFGNKDKYSKDKEQVDKENRLLSIYINNVCNNTFEVRKKKMRELYGEDELEGVSEKLFDLLVNLLAYEPEERMHSIEALGHPFFDNSELVFELVDETNSCFVNKLLSVYTLNTSTKMLSASKGSLSTVNKTSSSNATTPSIGSRVEACSGASSNGNVDYDEELYNDGELDSYSWYKGPLYYYFSTYDDAKKSEGDVASVAGANDNDNTVTNDNDNAGIDNTATNANDNTGINNANTDNTANNNPGTDGMCFDVPEYKGVEKSANADASNKVEAGVITNRTTDTTARITDNSVSQRSEYVNTERCVDATYSYVPDSAHNTVAKINDSPLANINDSNNNNSDSNNNDSNNNTNSNNNSNGIATISDVSNDNKGSDHNDTVKSNGFIQGTSALDEIDASNGCLYRLDSVNNMYNLIDIPSPSINLSNFEIAPTDFYNEGNNSAVDLNDSNTNISMDVDKNNNNNINNNNVNNDNANDYDSTAHKSIDDTSSHESVEENYDLKTTTNTLNNGNTQKFDAQAYVNNIKVNKSKFNIYKLEFDIFQKRQKELFEDDSFLFKLLDNIKNN</sequence>
<dbReference type="InterPro" id="IPR011009">
    <property type="entry name" value="Kinase-like_dom_sf"/>
</dbReference>
<feature type="region of interest" description="Disordered" evidence="8">
    <location>
        <begin position="878"/>
        <end position="914"/>
    </location>
</feature>
<evidence type="ECO:0000256" key="8">
    <source>
        <dbReference type="SAM" id="MobiDB-lite"/>
    </source>
</evidence>
<dbReference type="SUPFAM" id="SSF56112">
    <property type="entry name" value="Protein kinase-like (PK-like)"/>
    <property type="match status" value="2"/>
</dbReference>
<evidence type="ECO:0000256" key="3">
    <source>
        <dbReference type="ARBA" id="ARBA00022840"/>
    </source>
</evidence>
<keyword evidence="2" id="KW-0547">Nucleotide-binding</keyword>
<feature type="compositionally biased region" description="Polar residues" evidence="8">
    <location>
        <begin position="561"/>
        <end position="589"/>
    </location>
</feature>
<feature type="region of interest" description="Disordered" evidence="8">
    <location>
        <begin position="1192"/>
        <end position="1269"/>
    </location>
</feature>
<feature type="region of interest" description="Disordered" evidence="8">
    <location>
        <begin position="511"/>
        <end position="618"/>
    </location>
</feature>
<feature type="compositionally biased region" description="Basic and acidic residues" evidence="8">
    <location>
        <begin position="810"/>
        <end position="822"/>
    </location>
</feature>
<feature type="compositionally biased region" description="Low complexity" evidence="8">
    <location>
        <begin position="302"/>
        <end position="319"/>
    </location>
</feature>
<dbReference type="PROSITE" id="PS00108">
    <property type="entry name" value="PROTEIN_KINASE_ST"/>
    <property type="match status" value="1"/>
</dbReference>
<evidence type="ECO:0000256" key="2">
    <source>
        <dbReference type="ARBA" id="ARBA00022741"/>
    </source>
</evidence>
<keyword evidence="10" id="KW-0808">Transferase</keyword>
<feature type="compositionally biased region" description="Polar residues" evidence="8">
    <location>
        <begin position="1565"/>
        <end position="1579"/>
    </location>
</feature>
<evidence type="ECO:0000259" key="9">
    <source>
        <dbReference type="PROSITE" id="PS50011"/>
    </source>
</evidence>
<proteinExistence type="inferred from homology"/>
<dbReference type="GO" id="GO:0005524">
    <property type="term" value="F:ATP binding"/>
    <property type="evidence" value="ECO:0007669"/>
    <property type="project" value="UniProtKB-KW"/>
</dbReference>
<organism evidence="10 11">
    <name type="scientific">Theileria orientalis</name>
    <dbReference type="NCBI Taxonomy" id="68886"/>
    <lineage>
        <taxon>Eukaryota</taxon>
        <taxon>Sar</taxon>
        <taxon>Alveolata</taxon>
        <taxon>Apicomplexa</taxon>
        <taxon>Aconoidasida</taxon>
        <taxon>Piroplasmida</taxon>
        <taxon>Theileriidae</taxon>
        <taxon>Theileria</taxon>
    </lineage>
</organism>
<dbReference type="EMBL" id="CP056069">
    <property type="protein sequence ID" value="UKK00552.2"/>
    <property type="molecule type" value="Genomic_DNA"/>
</dbReference>
<reference evidence="10" key="1">
    <citation type="submission" date="2022-07" db="EMBL/GenBank/DDBJ databases">
        <title>Evaluation of T. orientalis genome assembly methods using nanopore sequencing and analysis of variation between genomes.</title>
        <authorList>
            <person name="Yam J."/>
            <person name="Micallef M.L."/>
            <person name="Liu M."/>
            <person name="Djordjevic S.P."/>
            <person name="Bogema D.R."/>
            <person name="Jenkins C."/>
        </authorList>
    </citation>
    <scope>NUCLEOTIDE SEQUENCE</scope>
    <source>
        <strain evidence="10">Goon Nure</strain>
    </source>
</reference>
<feature type="compositionally biased region" description="Low complexity" evidence="8">
    <location>
        <begin position="237"/>
        <end position="252"/>
    </location>
</feature>
<accession>A0A976MA78</accession>
<feature type="compositionally biased region" description="Basic and acidic residues" evidence="8">
    <location>
        <begin position="256"/>
        <end position="270"/>
    </location>
</feature>
<feature type="compositionally biased region" description="Basic and acidic residues" evidence="8">
    <location>
        <begin position="2972"/>
        <end position="2985"/>
    </location>
</feature>
<comment type="similarity">
    <text evidence="1">Belongs to the protein kinase superfamily. CMGC Ser/Thr protein kinase family. CDC2/CDKX subfamily.</text>
</comment>
<feature type="region of interest" description="Disordered" evidence="8">
    <location>
        <begin position="746"/>
        <end position="765"/>
    </location>
</feature>
<feature type="region of interest" description="Disordered" evidence="8">
    <location>
        <begin position="1565"/>
        <end position="1593"/>
    </location>
</feature>
<feature type="compositionally biased region" description="Basic and acidic residues" evidence="8">
    <location>
        <begin position="83"/>
        <end position="95"/>
    </location>
</feature>
<dbReference type="GO" id="GO:0005634">
    <property type="term" value="C:nucleus"/>
    <property type="evidence" value="ECO:0007669"/>
    <property type="project" value="TreeGrafter"/>
</dbReference>
<feature type="compositionally biased region" description="Polar residues" evidence="8">
    <location>
        <begin position="2211"/>
        <end position="2239"/>
    </location>
</feature>
<feature type="domain" description="Protein kinase" evidence="9">
    <location>
        <begin position="1863"/>
        <end position="2579"/>
    </location>
</feature>
<feature type="compositionally biased region" description="Low complexity" evidence="8">
    <location>
        <begin position="1647"/>
        <end position="1672"/>
    </location>
</feature>
<keyword evidence="10" id="KW-0723">Serine/threonine-protein kinase</keyword>
<dbReference type="GO" id="GO:0004674">
    <property type="term" value="F:protein serine/threonine kinase activity"/>
    <property type="evidence" value="ECO:0007669"/>
    <property type="project" value="UniProtKB-KW"/>
</dbReference>
<feature type="region of interest" description="Disordered" evidence="8">
    <location>
        <begin position="803"/>
        <end position="830"/>
    </location>
</feature>
<feature type="compositionally biased region" description="Basic and acidic residues" evidence="8">
    <location>
        <begin position="1911"/>
        <end position="1921"/>
    </location>
</feature>
<comment type="subunit">
    <text evidence="4">May form a complex composed of at least the catalytic subunit CRK2 and a cyclin.</text>
</comment>
<feature type="compositionally biased region" description="Polar residues" evidence="8">
    <location>
        <begin position="888"/>
        <end position="899"/>
    </location>
</feature>
<evidence type="ECO:0000256" key="5">
    <source>
        <dbReference type="ARBA" id="ARBA00039612"/>
    </source>
</evidence>
<keyword evidence="10" id="KW-0418">Kinase</keyword>
<evidence type="ECO:0000256" key="6">
    <source>
        <dbReference type="ARBA" id="ARBA00041902"/>
    </source>
</evidence>
<evidence type="ECO:0000256" key="7">
    <source>
        <dbReference type="ARBA" id="ARBA00042858"/>
    </source>
</evidence>
<gene>
    <name evidence="10" type="ORF">MACK_000626</name>
</gene>
<dbReference type="InterPro" id="IPR008271">
    <property type="entry name" value="Ser/Thr_kinase_AS"/>
</dbReference>